<comment type="caution">
    <text evidence="8">The sequence shown here is derived from an EMBL/GenBank/DDBJ whole genome shotgun (WGS) entry which is preliminary data.</text>
</comment>
<feature type="transmembrane region" description="Helical" evidence="7">
    <location>
        <begin position="241"/>
        <end position="258"/>
    </location>
</feature>
<evidence type="ECO:0000256" key="7">
    <source>
        <dbReference type="SAM" id="Phobius"/>
    </source>
</evidence>
<evidence type="ECO:0000256" key="4">
    <source>
        <dbReference type="ARBA" id="ARBA00022692"/>
    </source>
</evidence>
<protein>
    <submittedName>
        <fullName evidence="8">MATE family efflux transporter</fullName>
    </submittedName>
</protein>
<dbReference type="InterPro" id="IPR048279">
    <property type="entry name" value="MdtK-like"/>
</dbReference>
<dbReference type="GO" id="GO:0042910">
    <property type="term" value="F:xenobiotic transmembrane transporter activity"/>
    <property type="evidence" value="ECO:0007669"/>
    <property type="project" value="InterPro"/>
</dbReference>
<evidence type="ECO:0000256" key="1">
    <source>
        <dbReference type="ARBA" id="ARBA00004651"/>
    </source>
</evidence>
<reference evidence="8 9" key="1">
    <citation type="submission" date="2015-10" db="EMBL/GenBank/DDBJ databases">
        <title>Butyribacter intestini gen. nov., sp. nov., a butyric acid-producing bacterium of the family Lachnospiraceae isolated from the human faeces.</title>
        <authorList>
            <person name="Zou Y."/>
            <person name="Xue W."/>
            <person name="Luo G."/>
            <person name="Lv M."/>
        </authorList>
    </citation>
    <scope>NUCLEOTIDE SEQUENCE [LARGE SCALE GENOMIC DNA]</scope>
    <source>
        <strain evidence="8 9">TF01-11</strain>
    </source>
</reference>
<dbReference type="GO" id="GO:0015297">
    <property type="term" value="F:antiporter activity"/>
    <property type="evidence" value="ECO:0007669"/>
    <property type="project" value="InterPro"/>
</dbReference>
<evidence type="ECO:0000256" key="5">
    <source>
        <dbReference type="ARBA" id="ARBA00022989"/>
    </source>
</evidence>
<keyword evidence="3" id="KW-1003">Cell membrane</keyword>
<evidence type="ECO:0000313" key="9">
    <source>
        <dbReference type="Proteomes" id="UP000050833"/>
    </source>
</evidence>
<keyword evidence="2" id="KW-0813">Transport</keyword>
<dbReference type="AlphaFoldDB" id="A0AAW3JQP0"/>
<keyword evidence="4 7" id="KW-0812">Transmembrane</keyword>
<evidence type="ECO:0000256" key="6">
    <source>
        <dbReference type="ARBA" id="ARBA00023136"/>
    </source>
</evidence>
<dbReference type="Pfam" id="PF01554">
    <property type="entry name" value="MatE"/>
    <property type="match status" value="2"/>
</dbReference>
<keyword evidence="9" id="KW-1185">Reference proteome</keyword>
<evidence type="ECO:0000313" key="8">
    <source>
        <dbReference type="EMBL" id="KQC84489.1"/>
    </source>
</evidence>
<evidence type="ECO:0000256" key="3">
    <source>
        <dbReference type="ARBA" id="ARBA00022475"/>
    </source>
</evidence>
<feature type="transmembrane region" description="Helical" evidence="7">
    <location>
        <begin position="61"/>
        <end position="83"/>
    </location>
</feature>
<feature type="transmembrane region" description="Helical" evidence="7">
    <location>
        <begin position="135"/>
        <end position="152"/>
    </location>
</feature>
<keyword evidence="5 7" id="KW-1133">Transmembrane helix</keyword>
<dbReference type="InterPro" id="IPR002528">
    <property type="entry name" value="MATE_fam"/>
</dbReference>
<feature type="transmembrane region" description="Helical" evidence="7">
    <location>
        <begin position="12"/>
        <end position="33"/>
    </location>
</feature>
<feature type="transmembrane region" description="Helical" evidence="7">
    <location>
        <begin position="322"/>
        <end position="340"/>
    </location>
</feature>
<feature type="transmembrane region" description="Helical" evidence="7">
    <location>
        <begin position="193"/>
        <end position="220"/>
    </location>
</feature>
<feature type="transmembrane region" description="Helical" evidence="7">
    <location>
        <begin position="395"/>
        <end position="413"/>
    </location>
</feature>
<dbReference type="PANTHER" id="PTHR43549">
    <property type="entry name" value="MULTIDRUG RESISTANCE PROTEIN YPNP-RELATED"/>
    <property type="match status" value="1"/>
</dbReference>
<proteinExistence type="predicted"/>
<dbReference type="NCBIfam" id="TIGR00797">
    <property type="entry name" value="matE"/>
    <property type="match status" value="1"/>
</dbReference>
<organism evidence="8 9">
    <name type="scientific">Butyribacter intestini</name>
    <dbReference type="NCBI Taxonomy" id="1703332"/>
    <lineage>
        <taxon>Bacteria</taxon>
        <taxon>Bacillati</taxon>
        <taxon>Bacillota</taxon>
        <taxon>Clostridia</taxon>
        <taxon>Lachnospirales</taxon>
        <taxon>Lachnospiraceae</taxon>
        <taxon>Butyribacter</taxon>
    </lineage>
</organism>
<dbReference type="InterPro" id="IPR052031">
    <property type="entry name" value="Membrane_Transporter-Flippase"/>
</dbReference>
<sequence length="445" mass="48729">MNNNDFMKTKPILPLILSMSLPMVISMLVNSLYNIVDSFFVAKISEDAMTALSLVFPIQNFVNSIAIGFGVGINAAISFFLGAKSREKACNSASLGMLLAIIHGIIMTCICIFIMPTFLRMFTSDTNIINLGLKYSRIVFAFSTILCISLTFEKVFQAVGKMTFTMISLMSGCIVNIILDPIFIFGLGPIRPLGISGAAIATISGQLATLLIYIFIYARYDIGIKFNIKETHIDKSVIKKLYAIGIPATLNLALPSLLTSALNAILSTFSGMYVVILGIYYKLQTFLYLPANGLIQGMRPIIGYNYGAGEKERVNKIYRTSLMLNSLIMIFGTVICLILPDRLIGLFSINTATIQAGATALRIICPGFIVSTLSVTASGALEGLGKGIESLIISLLRYTIIIIPAAFILSRILGVYGVWHAFWIAEVITALFSYIMLRRILKWMP</sequence>
<feature type="transmembrane region" description="Helical" evidence="7">
    <location>
        <begin position="360"/>
        <end position="383"/>
    </location>
</feature>
<gene>
    <name evidence="8" type="ORF">APZ18_06935</name>
</gene>
<dbReference type="RefSeq" id="WP_055943203.1">
    <property type="nucleotide sequence ID" value="NZ_JAQDCV010000004.1"/>
</dbReference>
<dbReference type="GO" id="GO:0005886">
    <property type="term" value="C:plasma membrane"/>
    <property type="evidence" value="ECO:0007669"/>
    <property type="project" value="UniProtKB-SubCell"/>
</dbReference>
<feature type="transmembrane region" description="Helical" evidence="7">
    <location>
        <begin position="95"/>
        <end position="115"/>
    </location>
</feature>
<name>A0AAW3JQP0_9FIRM</name>
<dbReference type="PIRSF" id="PIRSF006603">
    <property type="entry name" value="DinF"/>
    <property type="match status" value="1"/>
</dbReference>
<comment type="subcellular location">
    <subcellularLocation>
        <location evidence="1">Cell membrane</location>
        <topology evidence="1">Multi-pass membrane protein</topology>
    </subcellularLocation>
</comment>
<keyword evidence="6 7" id="KW-0472">Membrane</keyword>
<feature type="transmembrane region" description="Helical" evidence="7">
    <location>
        <begin position="419"/>
        <end position="437"/>
    </location>
</feature>
<feature type="transmembrane region" description="Helical" evidence="7">
    <location>
        <begin position="164"/>
        <end position="187"/>
    </location>
</feature>
<dbReference type="Proteomes" id="UP000050833">
    <property type="component" value="Unassembled WGS sequence"/>
</dbReference>
<evidence type="ECO:0000256" key="2">
    <source>
        <dbReference type="ARBA" id="ARBA00022448"/>
    </source>
</evidence>
<dbReference type="PANTHER" id="PTHR43549:SF3">
    <property type="entry name" value="MULTIDRUG RESISTANCE PROTEIN YPNP-RELATED"/>
    <property type="match status" value="1"/>
</dbReference>
<dbReference type="EMBL" id="LLKB01000005">
    <property type="protein sequence ID" value="KQC84489.1"/>
    <property type="molecule type" value="Genomic_DNA"/>
</dbReference>
<accession>A0AAW3JQP0</accession>